<evidence type="ECO:0000256" key="3">
    <source>
        <dbReference type="ARBA" id="ARBA00022827"/>
    </source>
</evidence>
<dbReference type="InterPro" id="IPR036134">
    <property type="entry name" value="Crypto/Photolyase_FAD-like_sf"/>
</dbReference>
<dbReference type="GO" id="GO:0000719">
    <property type="term" value="P:photoreactive repair"/>
    <property type="evidence" value="ECO:0007669"/>
    <property type="project" value="TreeGrafter"/>
</dbReference>
<dbReference type="PATRIC" id="fig|1227455.4.peg.1211"/>
<dbReference type="OrthoDB" id="11721at2157"/>
<keyword evidence="10" id="KW-1185">Reference proteome</keyword>
<keyword evidence="2 5" id="KW-0285">Flavoprotein</keyword>
<evidence type="ECO:0000256" key="6">
    <source>
        <dbReference type="PIRSR" id="PIRSR602081-2"/>
    </source>
</evidence>
<keyword evidence="9" id="KW-0456">Lyase</keyword>
<dbReference type="GO" id="GO:0003904">
    <property type="term" value="F:deoxyribodipyrimidine photo-lyase activity"/>
    <property type="evidence" value="ECO:0007669"/>
    <property type="project" value="TreeGrafter"/>
</dbReference>
<evidence type="ECO:0000256" key="4">
    <source>
        <dbReference type="ARBA" id="ARBA00022991"/>
    </source>
</evidence>
<dbReference type="PANTHER" id="PTHR11455:SF22">
    <property type="entry name" value="CRYPTOCHROME DASH"/>
    <property type="match status" value="1"/>
</dbReference>
<dbReference type="Gene3D" id="3.40.50.620">
    <property type="entry name" value="HUPs"/>
    <property type="match status" value="1"/>
</dbReference>
<feature type="site" description="Electron transfer via tryptophanyl radical" evidence="6">
    <location>
        <position position="378"/>
    </location>
</feature>
<evidence type="ECO:0000256" key="5">
    <source>
        <dbReference type="PIRSR" id="PIRSR602081-1"/>
    </source>
</evidence>
<proteinExistence type="inferred from homology"/>
<comment type="function">
    <text evidence="7">May have a photoreceptor function.</text>
</comment>
<dbReference type="PROSITE" id="PS51645">
    <property type="entry name" value="PHR_CRY_ALPHA_BETA"/>
    <property type="match status" value="1"/>
</dbReference>
<feature type="binding site" evidence="5">
    <location>
        <begin position="254"/>
        <end position="258"/>
    </location>
    <ligand>
        <name>FAD</name>
        <dbReference type="ChEBI" id="CHEBI:57692"/>
    </ligand>
</feature>
<dbReference type="Gene3D" id="1.10.579.10">
    <property type="entry name" value="DNA Cyclobutane Dipyrimidine Photolyase, subunit A, domain 3"/>
    <property type="match status" value="1"/>
</dbReference>
<dbReference type="STRING" id="1227455.C449_05936"/>
<evidence type="ECO:0000256" key="2">
    <source>
        <dbReference type="ARBA" id="ARBA00022630"/>
    </source>
</evidence>
<comment type="cofactor">
    <cofactor evidence="5 7">
        <name>FAD</name>
        <dbReference type="ChEBI" id="CHEBI:57692"/>
    </cofactor>
    <text evidence="5 7">Binds 1 FAD per subunit.</text>
</comment>
<dbReference type="InterPro" id="IPR014729">
    <property type="entry name" value="Rossmann-like_a/b/a_fold"/>
</dbReference>
<sequence length="485" mass="55017">MTDTAVVWFRTDLRTHDNEALVRAVDEYDTVLPVYCFDPREFGEATFGLAKTGPYRAQFLIESVRDLRGSLREAGSDLFVRQGKPENVVSELAAEHGADIVHYHTTPATEERAVEASVTDGLDEHGISSRGFWGKTLYHIEDLPTRVERIDDTFTPWRRTVEDGATVRDPLDAPTSVTLPETVSDAEGAGDEPGTIPTPGDLGIEEHEPDERAAIDFAGGESAGLRRLTEYVWEGDHLREYKETRNGLLDADYSSKFSAWLALGCLSPRLIHEHVERYECERISNDSTYWLVFELLWRDFMTFQFEKHGSDFFMPTGIRDIEKSWQRDEAAFERWAAGETGVPFVDANMRELNETGFMSNRGRQNVASFLADALGIDWRLGAAYFESRLVDYDVCSNWGNWAYQAGVGNDSRDGYFDVLDQGKRYDPNAAYIRHWLPELDALPADACHEPWQLSPGQQEMYDVELDEDYPEPMINVEAVYDQLDG</sequence>
<evidence type="ECO:0000313" key="9">
    <source>
        <dbReference type="EMBL" id="EMA45779.1"/>
    </source>
</evidence>
<dbReference type="Gene3D" id="1.25.40.80">
    <property type="match status" value="1"/>
</dbReference>
<accession>M0MM17</accession>
<dbReference type="Proteomes" id="UP000011669">
    <property type="component" value="Unassembled WGS sequence"/>
</dbReference>
<dbReference type="EMBL" id="AOMD01000016">
    <property type="protein sequence ID" value="EMA45779.1"/>
    <property type="molecule type" value="Genomic_DNA"/>
</dbReference>
<dbReference type="PANTHER" id="PTHR11455">
    <property type="entry name" value="CRYPTOCHROME"/>
    <property type="match status" value="1"/>
</dbReference>
<dbReference type="RefSeq" id="WP_006077047.1">
    <property type="nucleotide sequence ID" value="NZ_AOMD01000016.1"/>
</dbReference>
<dbReference type="AlphaFoldDB" id="M0MM17"/>
<keyword evidence="4 7" id="KW-0157">Chromophore</keyword>
<gene>
    <name evidence="9" type="ORF">C449_05936</name>
</gene>
<dbReference type="SUPFAM" id="SSF48173">
    <property type="entry name" value="Cryptochrome/photolyase FAD-binding domain"/>
    <property type="match status" value="1"/>
</dbReference>
<dbReference type="InterPro" id="IPR002081">
    <property type="entry name" value="Cryptochrome/DNA_photolyase_1"/>
</dbReference>
<organism evidence="9 10">
    <name type="scientific">Halococcus saccharolyticus DSM 5350</name>
    <dbReference type="NCBI Taxonomy" id="1227455"/>
    <lineage>
        <taxon>Archaea</taxon>
        <taxon>Methanobacteriati</taxon>
        <taxon>Methanobacteriota</taxon>
        <taxon>Stenosarchaea group</taxon>
        <taxon>Halobacteria</taxon>
        <taxon>Halobacteriales</taxon>
        <taxon>Halococcaceae</taxon>
        <taxon>Halococcus</taxon>
    </lineage>
</organism>
<feature type="binding site" evidence="5">
    <location>
        <position position="241"/>
    </location>
    <ligand>
        <name>FAD</name>
        <dbReference type="ChEBI" id="CHEBI:57692"/>
    </ligand>
</feature>
<name>M0MM17_9EURY</name>
<feature type="site" description="Electron transfer via tryptophanyl radical" evidence="6">
    <location>
        <position position="401"/>
    </location>
</feature>
<dbReference type="GO" id="GO:0003677">
    <property type="term" value="F:DNA binding"/>
    <property type="evidence" value="ECO:0007669"/>
    <property type="project" value="TreeGrafter"/>
</dbReference>
<dbReference type="Pfam" id="PF03441">
    <property type="entry name" value="FAD_binding_7"/>
    <property type="match status" value="1"/>
</dbReference>
<protein>
    <recommendedName>
        <fullName evidence="7">Cryptochrome DASH</fullName>
    </recommendedName>
</protein>
<evidence type="ECO:0000256" key="1">
    <source>
        <dbReference type="ARBA" id="ARBA00005862"/>
    </source>
</evidence>
<dbReference type="Pfam" id="PF00875">
    <property type="entry name" value="DNA_photolyase"/>
    <property type="match status" value="1"/>
</dbReference>
<dbReference type="PRINTS" id="PR00147">
    <property type="entry name" value="DNAPHOTLYASE"/>
</dbReference>
<comment type="similarity">
    <text evidence="1 7">Belongs to the DNA photolyase class-1 family.</text>
</comment>
<feature type="binding site" evidence="5">
    <location>
        <begin position="391"/>
        <end position="393"/>
    </location>
    <ligand>
        <name>FAD</name>
        <dbReference type="ChEBI" id="CHEBI:57692"/>
    </ligand>
</feature>
<dbReference type="SUPFAM" id="SSF52425">
    <property type="entry name" value="Cryptochrome/photolyase, N-terminal domain"/>
    <property type="match status" value="1"/>
</dbReference>
<feature type="site" description="Electron transfer via tryptophanyl radical" evidence="6">
    <location>
        <position position="325"/>
    </location>
</feature>
<dbReference type="NCBIfam" id="TIGR02765">
    <property type="entry name" value="crypto_DASH"/>
    <property type="match status" value="1"/>
</dbReference>
<evidence type="ECO:0000313" key="10">
    <source>
        <dbReference type="Proteomes" id="UP000011669"/>
    </source>
</evidence>
<dbReference type="InterPro" id="IPR005101">
    <property type="entry name" value="Cryptochr/Photolyase_FAD-bd"/>
</dbReference>
<comment type="cofactor">
    <cofactor evidence="7">
        <name>(6R)-5,10-methylene-5,6,7,8-tetrahydrofolate</name>
        <dbReference type="ChEBI" id="CHEBI:15636"/>
    </cofactor>
    <text evidence="7">Binds 1 5,10-methenyltetrahydrofolate (MTHF) per subunit.</text>
</comment>
<comment type="caution">
    <text evidence="9">The sequence shown here is derived from an EMBL/GenBank/DDBJ whole genome shotgun (WGS) entry which is preliminary data.</text>
</comment>
<dbReference type="GO" id="GO:0071949">
    <property type="term" value="F:FAD binding"/>
    <property type="evidence" value="ECO:0007669"/>
    <property type="project" value="TreeGrafter"/>
</dbReference>
<dbReference type="InterPro" id="IPR036155">
    <property type="entry name" value="Crypto/Photolyase_N_sf"/>
</dbReference>
<evidence type="ECO:0000259" key="8">
    <source>
        <dbReference type="PROSITE" id="PS51645"/>
    </source>
</evidence>
<dbReference type="InterPro" id="IPR014133">
    <property type="entry name" value="Cry_DASH"/>
</dbReference>
<dbReference type="InParanoid" id="M0MM17"/>
<reference evidence="9 10" key="1">
    <citation type="journal article" date="2014" name="PLoS Genet.">
        <title>Phylogenetically driven sequencing of extremely halophilic archaea reveals strategies for static and dynamic osmo-response.</title>
        <authorList>
            <person name="Becker E.A."/>
            <person name="Seitzer P.M."/>
            <person name="Tritt A."/>
            <person name="Larsen D."/>
            <person name="Krusor M."/>
            <person name="Yao A.I."/>
            <person name="Wu D."/>
            <person name="Madern D."/>
            <person name="Eisen J.A."/>
            <person name="Darling A.E."/>
            <person name="Facciotti M.T."/>
        </authorList>
    </citation>
    <scope>NUCLEOTIDE SEQUENCE [LARGE SCALE GENOMIC DNA]</scope>
    <source>
        <strain evidence="9 10">DSM 5350</strain>
    </source>
</reference>
<evidence type="ECO:0000256" key="7">
    <source>
        <dbReference type="RuleBase" id="RU367151"/>
    </source>
</evidence>
<feature type="domain" description="Photolyase/cryptochrome alpha/beta" evidence="8">
    <location>
        <begin position="3"/>
        <end position="137"/>
    </location>
</feature>
<keyword evidence="3 5" id="KW-0274">FAD</keyword>
<dbReference type="InterPro" id="IPR006050">
    <property type="entry name" value="DNA_photolyase_N"/>
</dbReference>